<protein>
    <submittedName>
        <fullName evidence="1">Asparagine-linked glycosylation 14</fullName>
    </submittedName>
</protein>
<dbReference type="MGI" id="MGI:1914039">
    <property type="gene designation" value="Alg14"/>
</dbReference>
<reference evidence="1" key="4">
    <citation type="submission" date="2025-09" db="UniProtKB">
        <authorList>
            <consortium name="Ensembl"/>
        </authorList>
    </citation>
    <scope>IDENTIFICATION</scope>
    <source>
        <strain evidence="1">C57BL/6J</strain>
    </source>
</reference>
<organism evidence="1 3">
    <name type="scientific">Mus musculus</name>
    <name type="common">Mouse</name>
    <dbReference type="NCBI Taxonomy" id="10090"/>
    <lineage>
        <taxon>Eukaryota</taxon>
        <taxon>Metazoa</taxon>
        <taxon>Chordata</taxon>
        <taxon>Craniata</taxon>
        <taxon>Vertebrata</taxon>
        <taxon>Euteleostomi</taxon>
        <taxon>Mammalia</taxon>
        <taxon>Eutheria</taxon>
        <taxon>Euarchontoglires</taxon>
        <taxon>Glires</taxon>
        <taxon>Rodentia</taxon>
        <taxon>Myomorpha</taxon>
        <taxon>Muroidea</taxon>
        <taxon>Muridae</taxon>
        <taxon>Murinae</taxon>
        <taxon>Mus</taxon>
        <taxon>Mus</taxon>
    </lineage>
</organism>
<dbReference type="Ensembl" id="ENSMUST00000199554.2">
    <property type="protein sequence ID" value="ENSMUSP00000142857.2"/>
    <property type="gene ID" value="ENSMUSG00000039887.12"/>
</dbReference>
<dbReference type="AlphaFoldDB" id="A0A0G2JEQ0"/>
<accession>A0A0G2JEQ0</accession>
<reference evidence="1 3" key="1">
    <citation type="journal article" date="2009" name="PLoS Biol.">
        <title>Lineage-specific biology revealed by a finished genome assembly of the mouse.</title>
        <authorList>
            <consortium name="Mouse Genome Sequencing Consortium"/>
            <person name="Church D.M."/>
            <person name="Goodstadt L."/>
            <person name="Hillier L.W."/>
            <person name="Zody M.C."/>
            <person name="Goldstein S."/>
            <person name="She X."/>
            <person name="Bult C.J."/>
            <person name="Agarwala R."/>
            <person name="Cherry J.L."/>
            <person name="DiCuccio M."/>
            <person name="Hlavina W."/>
            <person name="Kapustin Y."/>
            <person name="Meric P."/>
            <person name="Maglott D."/>
            <person name="Birtle Z."/>
            <person name="Marques A.C."/>
            <person name="Graves T."/>
            <person name="Zhou S."/>
            <person name="Teague B."/>
            <person name="Potamousis K."/>
            <person name="Churas C."/>
            <person name="Place M."/>
            <person name="Herschleb J."/>
            <person name="Runnheim R."/>
            <person name="Forrest D."/>
            <person name="Amos-Landgraf J."/>
            <person name="Schwartz D.C."/>
            <person name="Cheng Z."/>
            <person name="Lindblad-Toh K."/>
            <person name="Eichler E.E."/>
            <person name="Ponting C.P."/>
        </authorList>
    </citation>
    <scope>NUCLEOTIDE SEQUENCE [LARGE SCALE GENOMIC DNA]</scope>
    <source>
        <strain evidence="1 3">C57BL/6J</strain>
    </source>
</reference>
<dbReference type="VEuPathDB" id="HostDB:ENSMUSG00000039887"/>
<evidence type="ECO:0000313" key="3">
    <source>
        <dbReference type="Proteomes" id="UP000000589"/>
    </source>
</evidence>
<dbReference type="Bgee" id="ENSMUSG00000039887">
    <property type="expression patterns" value="Expressed in sciatic nerve and 243 other cell types or tissues"/>
</dbReference>
<gene>
    <name evidence="1 2" type="primary">Alg14</name>
</gene>
<keyword evidence="3" id="KW-1185">Reference proteome</keyword>
<evidence type="ECO:0000313" key="2">
    <source>
        <dbReference type="MGI" id="MGI:1914039"/>
    </source>
</evidence>
<sequence>MLSILILAATAAGLVILLFQRLWTVLGPHHVTPRESLRLLIVAGSVPQVPPSPNSEKPGGSAVLALLRVHYLLLHVVLLPTGSPNKARFGAV</sequence>
<proteinExistence type="predicted"/>
<reference evidence="1 3" key="2">
    <citation type="journal article" date="2011" name="PLoS Biol.">
        <title>Modernizing reference genome assemblies.</title>
        <authorList>
            <person name="Church D.M."/>
            <person name="Schneider V.A."/>
            <person name="Graves T."/>
            <person name="Auger K."/>
            <person name="Cunningham F."/>
            <person name="Bouk N."/>
            <person name="Chen H.C."/>
            <person name="Agarwala R."/>
            <person name="McLaren W.M."/>
            <person name="Ritchie G.R."/>
            <person name="Albracht D."/>
            <person name="Kremitzki M."/>
            <person name="Rock S."/>
            <person name="Kotkiewicz H."/>
            <person name="Kremitzki C."/>
            <person name="Wollam A."/>
            <person name="Trani L."/>
            <person name="Fulton L."/>
            <person name="Fulton R."/>
            <person name="Matthews L."/>
            <person name="Whitehead S."/>
            <person name="Chow W."/>
            <person name="Torrance J."/>
            <person name="Dunn M."/>
            <person name="Harden G."/>
            <person name="Threadgold G."/>
            <person name="Wood J."/>
            <person name="Collins J."/>
            <person name="Heath P."/>
            <person name="Griffiths G."/>
            <person name="Pelan S."/>
            <person name="Grafham D."/>
            <person name="Eichler E.E."/>
            <person name="Weinstock G."/>
            <person name="Mardis E.R."/>
            <person name="Wilson R.K."/>
            <person name="Howe K."/>
            <person name="Flicek P."/>
            <person name="Hubbard T."/>
        </authorList>
    </citation>
    <scope>NUCLEOTIDE SEQUENCE [LARGE SCALE GENOMIC DNA]</scope>
    <source>
        <strain evidence="1 3">C57BL/6J</strain>
    </source>
</reference>
<evidence type="ECO:0000313" key="1">
    <source>
        <dbReference type="Ensembl" id="ENSMUSP00000142857.2"/>
    </source>
</evidence>
<dbReference type="ExpressionAtlas" id="A0A0G2JEQ0">
    <property type="expression patterns" value="baseline and differential"/>
</dbReference>
<dbReference type="Proteomes" id="UP000000589">
    <property type="component" value="Chromosome 3"/>
</dbReference>
<dbReference type="GeneTree" id="ENSGT00390000002579"/>
<reference evidence="1" key="3">
    <citation type="submission" date="2025-08" db="UniProtKB">
        <authorList>
            <consortium name="Ensembl"/>
        </authorList>
    </citation>
    <scope>IDENTIFICATION</scope>
    <source>
        <strain evidence="1">C57BL/6J</strain>
    </source>
</reference>
<name>A0A0G2JEQ0_MOUSE</name>
<dbReference type="AGR" id="MGI:1914039"/>
<dbReference type="Antibodypedia" id="53384">
    <property type="antibodies" value="82 antibodies from 18 providers"/>
</dbReference>